<sequence length="63" mass="7025">MSAPTPNCNACAHFYITHDATFPYGCQKLGFKSKRLPQYEVLASSGLPCLVFQPKGRRRAPPR</sequence>
<name>A0A2T4IGJ1_9RHOO</name>
<reference evidence="1 2" key="2">
    <citation type="submission" date="2018-04" db="EMBL/GenBank/DDBJ databases">
        <title>Thauera lacus sp. nov., isolated from an saline lake in Inner Mongolia, China.</title>
        <authorList>
            <person name="Liang Q.-Y."/>
        </authorList>
    </citation>
    <scope>NUCLEOTIDE SEQUENCE [LARGE SCALE GENOMIC DNA]</scope>
    <source>
        <strain evidence="1 2">D20</strain>
    </source>
</reference>
<dbReference type="EMBL" id="PZKC01000004">
    <property type="protein sequence ID" value="PTD96892.1"/>
    <property type="molecule type" value="Genomic_DNA"/>
</dbReference>
<evidence type="ECO:0008006" key="3">
    <source>
        <dbReference type="Google" id="ProtNLM"/>
    </source>
</evidence>
<dbReference type="AlphaFoldDB" id="A0A2T4IGJ1"/>
<reference evidence="1 2" key="1">
    <citation type="submission" date="2018-03" db="EMBL/GenBank/DDBJ databases">
        <authorList>
            <person name="Keele B.F."/>
        </authorList>
    </citation>
    <scope>NUCLEOTIDE SEQUENCE [LARGE SCALE GENOMIC DNA]</scope>
    <source>
        <strain evidence="1 2">D20</strain>
    </source>
</reference>
<gene>
    <name evidence="1" type="ORF">C8261_05645</name>
</gene>
<dbReference type="OrthoDB" id="9807346at2"/>
<keyword evidence="2" id="KW-1185">Reference proteome</keyword>
<dbReference type="RefSeq" id="WP_107492701.1">
    <property type="nucleotide sequence ID" value="NZ_PZKC01000004.1"/>
</dbReference>
<comment type="caution">
    <text evidence="1">The sequence shown here is derived from an EMBL/GenBank/DDBJ whole genome shotgun (WGS) entry which is preliminary data.</text>
</comment>
<protein>
    <recommendedName>
        <fullName evidence="3">Uracil-DNA glycosylase</fullName>
    </recommendedName>
</protein>
<evidence type="ECO:0000313" key="2">
    <source>
        <dbReference type="Proteomes" id="UP000241193"/>
    </source>
</evidence>
<evidence type="ECO:0000313" key="1">
    <source>
        <dbReference type="EMBL" id="PTD96892.1"/>
    </source>
</evidence>
<proteinExistence type="predicted"/>
<accession>A0A2T4IGJ1</accession>
<organism evidence="1 2">
    <name type="scientific">Pseudothauera lacus</name>
    <dbReference type="NCBI Taxonomy" id="2136175"/>
    <lineage>
        <taxon>Bacteria</taxon>
        <taxon>Pseudomonadati</taxon>
        <taxon>Pseudomonadota</taxon>
        <taxon>Betaproteobacteria</taxon>
        <taxon>Rhodocyclales</taxon>
        <taxon>Zoogloeaceae</taxon>
        <taxon>Pseudothauera</taxon>
    </lineage>
</organism>
<dbReference type="Proteomes" id="UP000241193">
    <property type="component" value="Unassembled WGS sequence"/>
</dbReference>